<sequence length="142" mass="16086">MKFLVALALCAFCCVSAEELVRNKRGWGYEPTPPPPPPPTQPPQGWGPPPPPPPTQPQGWGPPPTQPSGWGQPTQRPGWGWNSGWNSQYQGYNNYPSYGRYPRRWGQTSYKRYADDRPYSRYSDFSAIRGAPEPYRRSSSLM</sequence>
<organism evidence="3 4">
    <name type="scientific">Orchesella cincta</name>
    <name type="common">Springtail</name>
    <name type="synonym">Podura cincta</name>
    <dbReference type="NCBI Taxonomy" id="48709"/>
    <lineage>
        <taxon>Eukaryota</taxon>
        <taxon>Metazoa</taxon>
        <taxon>Ecdysozoa</taxon>
        <taxon>Arthropoda</taxon>
        <taxon>Hexapoda</taxon>
        <taxon>Collembola</taxon>
        <taxon>Entomobryomorpha</taxon>
        <taxon>Entomobryoidea</taxon>
        <taxon>Orchesellidae</taxon>
        <taxon>Orchesellinae</taxon>
        <taxon>Orchesella</taxon>
    </lineage>
</organism>
<reference evidence="3 4" key="1">
    <citation type="journal article" date="2016" name="Genome Biol. Evol.">
        <title>Gene Family Evolution Reflects Adaptation to Soil Environmental Stressors in the Genome of the Collembolan Orchesella cincta.</title>
        <authorList>
            <person name="Faddeeva-Vakhrusheva A."/>
            <person name="Derks M.F."/>
            <person name="Anvar S.Y."/>
            <person name="Agamennone V."/>
            <person name="Suring W."/>
            <person name="Smit S."/>
            <person name="van Straalen N.M."/>
            <person name="Roelofs D."/>
        </authorList>
    </citation>
    <scope>NUCLEOTIDE SEQUENCE [LARGE SCALE GENOMIC DNA]</scope>
    <source>
        <tissue evidence="3">Mixed pool</tissue>
    </source>
</reference>
<gene>
    <name evidence="3" type="ORF">Ocin01_04893</name>
</gene>
<name>A0A1D2N950_ORCCI</name>
<protein>
    <submittedName>
        <fullName evidence="3">Uncharacterized protein</fullName>
    </submittedName>
</protein>
<feature type="region of interest" description="Disordered" evidence="1">
    <location>
        <begin position="25"/>
        <end position="83"/>
    </location>
</feature>
<evidence type="ECO:0000313" key="3">
    <source>
        <dbReference type="EMBL" id="ODN01778.1"/>
    </source>
</evidence>
<dbReference type="AlphaFoldDB" id="A0A1D2N950"/>
<keyword evidence="2" id="KW-0732">Signal</keyword>
<evidence type="ECO:0000256" key="2">
    <source>
        <dbReference type="SAM" id="SignalP"/>
    </source>
</evidence>
<dbReference type="EMBL" id="LJIJ01000139">
    <property type="protein sequence ID" value="ODN01778.1"/>
    <property type="molecule type" value="Genomic_DNA"/>
</dbReference>
<proteinExistence type="predicted"/>
<comment type="caution">
    <text evidence="3">The sequence shown here is derived from an EMBL/GenBank/DDBJ whole genome shotgun (WGS) entry which is preliminary data.</text>
</comment>
<dbReference type="Proteomes" id="UP000094527">
    <property type="component" value="Unassembled WGS sequence"/>
</dbReference>
<evidence type="ECO:0000256" key="1">
    <source>
        <dbReference type="SAM" id="MobiDB-lite"/>
    </source>
</evidence>
<feature type="region of interest" description="Disordered" evidence="1">
    <location>
        <begin position="121"/>
        <end position="142"/>
    </location>
</feature>
<feature type="chain" id="PRO_5008905241" evidence="2">
    <location>
        <begin position="18"/>
        <end position="142"/>
    </location>
</feature>
<accession>A0A1D2N950</accession>
<feature type="compositionally biased region" description="Pro residues" evidence="1">
    <location>
        <begin position="31"/>
        <end position="66"/>
    </location>
</feature>
<keyword evidence="4" id="KW-1185">Reference proteome</keyword>
<evidence type="ECO:0000313" key="4">
    <source>
        <dbReference type="Proteomes" id="UP000094527"/>
    </source>
</evidence>
<feature type="signal peptide" evidence="2">
    <location>
        <begin position="1"/>
        <end position="17"/>
    </location>
</feature>